<dbReference type="InterPro" id="IPR000847">
    <property type="entry name" value="LysR_HTH_N"/>
</dbReference>
<dbReference type="Gene3D" id="1.10.10.10">
    <property type="entry name" value="Winged helix-like DNA-binding domain superfamily/Winged helix DNA-binding domain"/>
    <property type="match status" value="1"/>
</dbReference>
<dbReference type="EMBL" id="LILC01000013">
    <property type="protein sequence ID" value="KOO46464.1"/>
    <property type="molecule type" value="Genomic_DNA"/>
</dbReference>
<dbReference type="Gene3D" id="3.40.190.290">
    <property type="match status" value="1"/>
</dbReference>
<evidence type="ECO:0000259" key="5">
    <source>
        <dbReference type="PROSITE" id="PS50931"/>
    </source>
</evidence>
<dbReference type="STRING" id="284581.AMD01_11605"/>
<dbReference type="Pfam" id="PF00126">
    <property type="entry name" value="HTH_1"/>
    <property type="match status" value="1"/>
</dbReference>
<dbReference type="InterPro" id="IPR005119">
    <property type="entry name" value="LysR_subst-bd"/>
</dbReference>
<dbReference type="SUPFAM" id="SSF53850">
    <property type="entry name" value="Periplasmic binding protein-like II"/>
    <property type="match status" value="1"/>
</dbReference>
<dbReference type="AlphaFoldDB" id="A0A0M0L614"/>
<gene>
    <name evidence="6" type="ORF">AMD01_11605</name>
</gene>
<dbReference type="Pfam" id="PF03466">
    <property type="entry name" value="LysR_substrate"/>
    <property type="match status" value="1"/>
</dbReference>
<dbReference type="GO" id="GO:0003677">
    <property type="term" value="F:DNA binding"/>
    <property type="evidence" value="ECO:0007669"/>
    <property type="project" value="UniProtKB-KW"/>
</dbReference>
<evidence type="ECO:0000256" key="2">
    <source>
        <dbReference type="ARBA" id="ARBA00023015"/>
    </source>
</evidence>
<evidence type="ECO:0000313" key="6">
    <source>
        <dbReference type="EMBL" id="KOO46464.1"/>
    </source>
</evidence>
<dbReference type="CDD" id="cd08434">
    <property type="entry name" value="PBP2_GltC_like"/>
    <property type="match status" value="1"/>
</dbReference>
<comment type="caution">
    <text evidence="6">The sequence shown here is derived from an EMBL/GenBank/DDBJ whole genome shotgun (WGS) entry which is preliminary data.</text>
</comment>
<dbReference type="InterPro" id="IPR050950">
    <property type="entry name" value="HTH-type_LysR_regulators"/>
</dbReference>
<proteinExistence type="inferred from homology"/>
<name>A0A0M0L614_9BACI</name>
<dbReference type="FunFam" id="1.10.10.10:FF:000001">
    <property type="entry name" value="LysR family transcriptional regulator"/>
    <property type="match status" value="1"/>
</dbReference>
<keyword evidence="4" id="KW-0804">Transcription</keyword>
<dbReference type="PANTHER" id="PTHR30419:SF28">
    <property type="entry name" value="HTH-TYPE TRANSCRIPTIONAL REGULATOR BSDA"/>
    <property type="match status" value="1"/>
</dbReference>
<evidence type="ECO:0000256" key="3">
    <source>
        <dbReference type="ARBA" id="ARBA00023125"/>
    </source>
</evidence>
<dbReference type="InterPro" id="IPR036390">
    <property type="entry name" value="WH_DNA-bd_sf"/>
</dbReference>
<dbReference type="PRINTS" id="PR00039">
    <property type="entry name" value="HTHLYSR"/>
</dbReference>
<feature type="domain" description="HTH lysR-type" evidence="5">
    <location>
        <begin position="1"/>
        <end position="58"/>
    </location>
</feature>
<evidence type="ECO:0000256" key="4">
    <source>
        <dbReference type="ARBA" id="ARBA00023163"/>
    </source>
</evidence>
<dbReference type="PROSITE" id="PS50931">
    <property type="entry name" value="HTH_LYSR"/>
    <property type="match status" value="1"/>
</dbReference>
<dbReference type="PATRIC" id="fig|284581.3.peg.2437"/>
<dbReference type="PANTHER" id="PTHR30419">
    <property type="entry name" value="HTH-TYPE TRANSCRIPTIONAL REGULATOR YBHD"/>
    <property type="match status" value="1"/>
</dbReference>
<reference evidence="7" key="1">
    <citation type="submission" date="2015-08" db="EMBL/GenBank/DDBJ databases">
        <title>Fjat-14210 dsm16467.</title>
        <authorList>
            <person name="Liu B."/>
            <person name="Wang J."/>
            <person name="Zhu Y."/>
            <person name="Liu G."/>
            <person name="Chen Q."/>
            <person name="Chen Z."/>
            <person name="Lan J."/>
            <person name="Che J."/>
            <person name="Ge C."/>
            <person name="Shi H."/>
            <person name="Pan Z."/>
            <person name="Liu X."/>
        </authorList>
    </citation>
    <scope>NUCLEOTIDE SEQUENCE [LARGE SCALE GENOMIC DNA]</scope>
    <source>
        <strain evidence="7">DSM 16467</strain>
    </source>
</reference>
<keyword evidence="7" id="KW-1185">Reference proteome</keyword>
<comment type="similarity">
    <text evidence="1">Belongs to the LysR transcriptional regulatory family.</text>
</comment>
<keyword evidence="3" id="KW-0238">DNA-binding</keyword>
<dbReference type="OrthoDB" id="9803735at2"/>
<dbReference type="InterPro" id="IPR036388">
    <property type="entry name" value="WH-like_DNA-bd_sf"/>
</dbReference>
<dbReference type="GO" id="GO:0005829">
    <property type="term" value="C:cytosol"/>
    <property type="evidence" value="ECO:0007669"/>
    <property type="project" value="TreeGrafter"/>
</dbReference>
<dbReference type="GO" id="GO:0003700">
    <property type="term" value="F:DNA-binding transcription factor activity"/>
    <property type="evidence" value="ECO:0007669"/>
    <property type="project" value="InterPro"/>
</dbReference>
<accession>A0A0M0L614</accession>
<evidence type="ECO:0000256" key="1">
    <source>
        <dbReference type="ARBA" id="ARBA00009437"/>
    </source>
</evidence>
<evidence type="ECO:0000313" key="7">
    <source>
        <dbReference type="Proteomes" id="UP000037558"/>
    </source>
</evidence>
<dbReference type="SUPFAM" id="SSF46785">
    <property type="entry name" value="Winged helix' DNA-binding domain"/>
    <property type="match status" value="1"/>
</dbReference>
<dbReference type="RefSeq" id="WP_053401559.1">
    <property type="nucleotide sequence ID" value="NZ_JAMAUM010000014.1"/>
</dbReference>
<organism evidence="6 7">
    <name type="scientific">Priestia koreensis</name>
    <dbReference type="NCBI Taxonomy" id="284581"/>
    <lineage>
        <taxon>Bacteria</taxon>
        <taxon>Bacillati</taxon>
        <taxon>Bacillota</taxon>
        <taxon>Bacilli</taxon>
        <taxon>Bacillales</taxon>
        <taxon>Bacillaceae</taxon>
        <taxon>Priestia</taxon>
    </lineage>
</organism>
<dbReference type="Proteomes" id="UP000037558">
    <property type="component" value="Unassembled WGS sequence"/>
</dbReference>
<sequence length="299" mass="34552">MEWEQLEYFQTLARMEHMTKAADVLSISQPALSRSIARLESHLNVQLFDRQGRVIKLNKYGQMFLKRVDAMINEYEKGKKEIQQLLQPDQGEISFGFLHTLGAFFVPDLLASFRQHYPKVQFQLQQNHSYWLLEKLKTNELDLCVFAAIEPAKMIHWVKLWSEDLFLFVPSGHPLAERDEVDLKEIAEEPFILLKSGYALRLTVDELLEKENVKPTIIFEGEEVSTIAGFVGAGLGVSILPDVEGLDHQKITKVKMKNHTTREIGMGWLQGKYLSPVAEKFKEYILSYSKHRSENKEKI</sequence>
<protein>
    <submittedName>
        <fullName evidence="6">LysR family transcriptional regulator</fullName>
    </submittedName>
</protein>
<keyword evidence="2" id="KW-0805">Transcription regulation</keyword>